<dbReference type="GO" id="GO:0031624">
    <property type="term" value="F:ubiquitin conjugating enzyme binding"/>
    <property type="evidence" value="ECO:0007669"/>
    <property type="project" value="TreeGrafter"/>
</dbReference>
<dbReference type="InterPro" id="IPR019193">
    <property type="entry name" value="UBQ-conj_enz_E2-bd_prot"/>
</dbReference>
<dbReference type="AlphaFoldDB" id="A0A1E3PYF2"/>
<dbReference type="GO" id="GO:0006513">
    <property type="term" value="P:protein monoubiquitination"/>
    <property type="evidence" value="ECO:0007669"/>
    <property type="project" value="TreeGrafter"/>
</dbReference>
<dbReference type="EMBL" id="KV454300">
    <property type="protein sequence ID" value="ODQ70483.1"/>
    <property type="molecule type" value="Genomic_DNA"/>
</dbReference>
<dbReference type="GO" id="GO:0051865">
    <property type="term" value="P:protein autoubiquitination"/>
    <property type="evidence" value="ECO:0007669"/>
    <property type="project" value="TreeGrafter"/>
</dbReference>
<reference evidence="1 2" key="1">
    <citation type="journal article" date="2016" name="Proc. Natl. Acad. Sci. U.S.A.">
        <title>Comparative genomics of biotechnologically important yeasts.</title>
        <authorList>
            <person name="Riley R."/>
            <person name="Haridas S."/>
            <person name="Wolfe K.H."/>
            <person name="Lopes M.R."/>
            <person name="Hittinger C.T."/>
            <person name="Goeker M."/>
            <person name="Salamov A.A."/>
            <person name="Wisecaver J.H."/>
            <person name="Long T.M."/>
            <person name="Calvey C.H."/>
            <person name="Aerts A.L."/>
            <person name="Barry K.W."/>
            <person name="Choi C."/>
            <person name="Clum A."/>
            <person name="Coughlan A.Y."/>
            <person name="Deshpande S."/>
            <person name="Douglass A.P."/>
            <person name="Hanson S.J."/>
            <person name="Klenk H.-P."/>
            <person name="LaButti K.M."/>
            <person name="Lapidus A."/>
            <person name="Lindquist E.A."/>
            <person name="Lipzen A.M."/>
            <person name="Meier-Kolthoff J.P."/>
            <person name="Ohm R.A."/>
            <person name="Otillar R.P."/>
            <person name="Pangilinan J.L."/>
            <person name="Peng Y."/>
            <person name="Rokas A."/>
            <person name="Rosa C.A."/>
            <person name="Scheuner C."/>
            <person name="Sibirny A.A."/>
            <person name="Slot J.C."/>
            <person name="Stielow J.B."/>
            <person name="Sun H."/>
            <person name="Kurtzman C.P."/>
            <person name="Blackwell M."/>
            <person name="Grigoriev I.V."/>
            <person name="Jeffries T.W."/>
        </authorList>
    </citation>
    <scope>NUCLEOTIDE SEQUENCE [LARGE SCALE GENOMIC DNA]</scope>
    <source>
        <strain evidence="1 2">NRRL Y-11557</strain>
    </source>
</reference>
<evidence type="ECO:0000313" key="1">
    <source>
        <dbReference type="EMBL" id="ODQ70483.1"/>
    </source>
</evidence>
<dbReference type="GO" id="GO:0000209">
    <property type="term" value="P:protein polyubiquitination"/>
    <property type="evidence" value="ECO:0007669"/>
    <property type="project" value="TreeGrafter"/>
</dbReference>
<dbReference type="GO" id="GO:0005634">
    <property type="term" value="C:nucleus"/>
    <property type="evidence" value="ECO:0007669"/>
    <property type="project" value="TreeGrafter"/>
</dbReference>
<dbReference type="GO" id="GO:0043161">
    <property type="term" value="P:proteasome-mediated ubiquitin-dependent protein catabolic process"/>
    <property type="evidence" value="ECO:0007669"/>
    <property type="project" value="TreeGrafter"/>
</dbReference>
<dbReference type="OrthoDB" id="386949at2759"/>
<dbReference type="Proteomes" id="UP000094385">
    <property type="component" value="Unassembled WGS sequence"/>
</dbReference>
<proteinExistence type="predicted"/>
<protein>
    <recommendedName>
        <fullName evidence="3">Ubiquitin-conjugating enzyme E2C-binding protein</fullName>
    </recommendedName>
</protein>
<keyword evidence="2" id="KW-1185">Reference proteome</keyword>
<dbReference type="PANTHER" id="PTHR31531">
    <property type="entry name" value="E3 UBIQUITIN-PROTEIN LIGASE E3D FAMILY MEMBER"/>
    <property type="match status" value="1"/>
</dbReference>
<evidence type="ECO:0008006" key="3">
    <source>
        <dbReference type="Google" id="ProtNLM"/>
    </source>
</evidence>
<dbReference type="GO" id="GO:0061630">
    <property type="term" value="F:ubiquitin protein ligase activity"/>
    <property type="evidence" value="ECO:0007669"/>
    <property type="project" value="TreeGrafter"/>
</dbReference>
<dbReference type="GO" id="GO:0030332">
    <property type="term" value="F:cyclin binding"/>
    <property type="evidence" value="ECO:0007669"/>
    <property type="project" value="TreeGrafter"/>
</dbReference>
<dbReference type="GO" id="GO:0005829">
    <property type="term" value="C:cytosol"/>
    <property type="evidence" value="ECO:0007669"/>
    <property type="project" value="TreeGrafter"/>
</dbReference>
<gene>
    <name evidence="1" type="ORF">LIPSTDRAFT_168360</name>
</gene>
<dbReference type="GO" id="GO:0000151">
    <property type="term" value="C:ubiquitin ligase complex"/>
    <property type="evidence" value="ECO:0007669"/>
    <property type="project" value="TreeGrafter"/>
</dbReference>
<name>A0A1E3PYF2_LIPST</name>
<organism evidence="1 2">
    <name type="scientific">Lipomyces starkeyi NRRL Y-11557</name>
    <dbReference type="NCBI Taxonomy" id="675824"/>
    <lineage>
        <taxon>Eukaryota</taxon>
        <taxon>Fungi</taxon>
        <taxon>Dikarya</taxon>
        <taxon>Ascomycota</taxon>
        <taxon>Saccharomycotina</taxon>
        <taxon>Lipomycetes</taxon>
        <taxon>Lipomycetales</taxon>
        <taxon>Lipomycetaceae</taxon>
        <taxon>Lipomyces</taxon>
    </lineage>
</organism>
<evidence type="ECO:0000313" key="2">
    <source>
        <dbReference type="Proteomes" id="UP000094385"/>
    </source>
</evidence>
<dbReference type="STRING" id="675824.A0A1E3PYF2"/>
<dbReference type="PANTHER" id="PTHR31531:SF2">
    <property type="entry name" value="E3 UBIQUITIN-PROTEIN LIGASE E3D"/>
    <property type="match status" value="1"/>
</dbReference>
<sequence length="204" mass="22981">MGDHETNNKQENGVTYYAELLPRISHITLTISPLVAVPSHLTRISSSKIYIKTTPDSAASILTLPGHAARDVPFSLQQLCQLNSNNKSGSLRVKAEREERDEHISPLSAKQLSDCKSVQCSECGAVLVKENMKYLDLPSENWYELMDYWHCHKPDHHHENEPENAVSKDALKPRKSLALVGLTYIMVVNDDIVGESIKVWYLFP</sequence>
<accession>A0A1E3PYF2</accession>
<dbReference type="Pfam" id="PF09814">
    <property type="entry name" value="HECT_2"/>
    <property type="match status" value="1"/>
</dbReference>